<protein>
    <submittedName>
        <fullName evidence="2">Uncharacterized protein</fullName>
    </submittedName>
</protein>
<evidence type="ECO:0000313" key="2">
    <source>
        <dbReference type="EMBL" id="OIQ69627.1"/>
    </source>
</evidence>
<proteinExistence type="predicted"/>
<dbReference type="EMBL" id="MLJW01004619">
    <property type="protein sequence ID" value="OIQ69627.1"/>
    <property type="molecule type" value="Genomic_DNA"/>
</dbReference>
<gene>
    <name evidence="2" type="ORF">GALL_487690</name>
</gene>
<name>A0A1J5PWE5_9ZZZZ</name>
<comment type="caution">
    <text evidence="2">The sequence shown here is derived from an EMBL/GenBank/DDBJ whole genome shotgun (WGS) entry which is preliminary data.</text>
</comment>
<reference evidence="2" key="1">
    <citation type="submission" date="2016-10" db="EMBL/GenBank/DDBJ databases">
        <title>Sequence of Gallionella enrichment culture.</title>
        <authorList>
            <person name="Poehlein A."/>
            <person name="Muehling M."/>
            <person name="Daniel R."/>
        </authorList>
    </citation>
    <scope>NUCLEOTIDE SEQUENCE</scope>
</reference>
<evidence type="ECO:0000256" key="1">
    <source>
        <dbReference type="SAM" id="MobiDB-lite"/>
    </source>
</evidence>
<organism evidence="2">
    <name type="scientific">mine drainage metagenome</name>
    <dbReference type="NCBI Taxonomy" id="410659"/>
    <lineage>
        <taxon>unclassified sequences</taxon>
        <taxon>metagenomes</taxon>
        <taxon>ecological metagenomes</taxon>
    </lineage>
</organism>
<dbReference type="AlphaFoldDB" id="A0A1J5PWE5"/>
<accession>A0A1J5PWE5</accession>
<sequence length="104" mass="11481">METVGLFPSEQYLRSRASLHRKNRPNRDRIAEAGKSFGGGHTDTLIALAPVQLSALARGISERIQGRHRNGDQSILASRSGQLHDAWPENEPALEIARDDPVML</sequence>
<feature type="region of interest" description="Disordered" evidence="1">
    <location>
        <begin position="81"/>
        <end position="104"/>
    </location>
</feature>